<dbReference type="Proteomes" id="UP000196138">
    <property type="component" value="Chromosome"/>
</dbReference>
<keyword evidence="5" id="KW-1185">Reference proteome</keyword>
<dbReference type="InterPro" id="IPR036291">
    <property type="entry name" value="NAD(P)-bd_dom_sf"/>
</dbReference>
<keyword evidence="2" id="KW-0560">Oxidoreductase</keyword>
<accession>A0A1Y0EPA9</accession>
<reference evidence="4 5" key="1">
    <citation type="submission" date="2017-05" db="EMBL/GenBank/DDBJ databases">
        <authorList>
            <person name="Song R."/>
            <person name="Chenine A.L."/>
            <person name="Ruprecht R.M."/>
        </authorList>
    </citation>
    <scope>NUCLEOTIDE SEQUENCE [LARGE SCALE GENOMIC DNA]</scope>
    <source>
        <strain evidence="4 5">DSM 26136</strain>
    </source>
</reference>
<dbReference type="KEGG" id="cser:CCO03_11065"/>
<gene>
    <name evidence="4" type="ORF">CCO03_11065</name>
</gene>
<protein>
    <recommendedName>
        <fullName evidence="6">Short-chain dehydrogenase</fullName>
    </recommendedName>
</protein>
<dbReference type="CDD" id="cd05233">
    <property type="entry name" value="SDR_c"/>
    <property type="match status" value="1"/>
</dbReference>
<evidence type="ECO:0008006" key="6">
    <source>
        <dbReference type="Google" id="ProtNLM"/>
    </source>
</evidence>
<evidence type="ECO:0000256" key="2">
    <source>
        <dbReference type="ARBA" id="ARBA00023002"/>
    </source>
</evidence>
<proteinExistence type="inferred from homology"/>
<evidence type="ECO:0000256" key="1">
    <source>
        <dbReference type="ARBA" id="ARBA00006484"/>
    </source>
</evidence>
<sequence>MDQFQDKVAVITGAGSGFGREFARDGAAKGMKLVLADIDEAALQETAQLVRAQGASVVTRRTDVSKAAEVQALADLTLAEFGQVNLLFNNAGVALSGLCWEGSDTDWQWLMGVNLYGVVNGLNAFVPHMLKAAQADPAYQAHIVNTASMASLTAAPTLGIYTTSKYAVMGLSQTLWQELSLLTQQVRCSVLCPWFVATGINNSQRVRPAELARATPSRPSGSLLNQGVAAGTIDAADVSRMTYDAVSEGRFYVFTHPQMVENTRPRFEGMLTGANPAELYAAQPEMRAALRASLS</sequence>
<dbReference type="Pfam" id="PF00106">
    <property type="entry name" value="adh_short"/>
    <property type="match status" value="1"/>
</dbReference>
<dbReference type="InterPro" id="IPR002347">
    <property type="entry name" value="SDR_fam"/>
</dbReference>
<dbReference type="RefSeq" id="WP_087281034.1">
    <property type="nucleotide sequence ID" value="NZ_CP021455.1"/>
</dbReference>
<dbReference type="OrthoDB" id="4690547at2"/>
<dbReference type="GO" id="GO:0016616">
    <property type="term" value="F:oxidoreductase activity, acting on the CH-OH group of donors, NAD or NADP as acceptor"/>
    <property type="evidence" value="ECO:0007669"/>
    <property type="project" value="TreeGrafter"/>
</dbReference>
<evidence type="ECO:0000313" key="5">
    <source>
        <dbReference type="Proteomes" id="UP000196138"/>
    </source>
</evidence>
<dbReference type="AlphaFoldDB" id="A0A1Y0EPA9"/>
<dbReference type="NCBIfam" id="NF004843">
    <property type="entry name" value="PRK06194.1"/>
    <property type="match status" value="1"/>
</dbReference>
<dbReference type="PANTHER" id="PTHR24322:SF736">
    <property type="entry name" value="RETINOL DEHYDROGENASE 10"/>
    <property type="match status" value="1"/>
</dbReference>
<evidence type="ECO:0000313" key="4">
    <source>
        <dbReference type="EMBL" id="ARU05159.1"/>
    </source>
</evidence>
<dbReference type="PANTHER" id="PTHR24322">
    <property type="entry name" value="PKSB"/>
    <property type="match status" value="1"/>
</dbReference>
<dbReference type="Gene3D" id="3.40.50.720">
    <property type="entry name" value="NAD(P)-binding Rossmann-like Domain"/>
    <property type="match status" value="1"/>
</dbReference>
<name>A0A1Y0EPA9_9BURK</name>
<evidence type="ECO:0000256" key="3">
    <source>
        <dbReference type="RuleBase" id="RU000363"/>
    </source>
</evidence>
<comment type="similarity">
    <text evidence="1 3">Belongs to the short-chain dehydrogenases/reductases (SDR) family.</text>
</comment>
<organism evidence="4 5">
    <name type="scientific">Comamonas serinivorans</name>
    <dbReference type="NCBI Taxonomy" id="1082851"/>
    <lineage>
        <taxon>Bacteria</taxon>
        <taxon>Pseudomonadati</taxon>
        <taxon>Pseudomonadota</taxon>
        <taxon>Betaproteobacteria</taxon>
        <taxon>Burkholderiales</taxon>
        <taxon>Comamonadaceae</taxon>
        <taxon>Comamonas</taxon>
    </lineage>
</organism>
<dbReference type="EMBL" id="CP021455">
    <property type="protein sequence ID" value="ARU05159.1"/>
    <property type="molecule type" value="Genomic_DNA"/>
</dbReference>
<dbReference type="PRINTS" id="PR00081">
    <property type="entry name" value="GDHRDH"/>
</dbReference>
<dbReference type="PRINTS" id="PR00080">
    <property type="entry name" value="SDRFAMILY"/>
</dbReference>
<dbReference type="SUPFAM" id="SSF51735">
    <property type="entry name" value="NAD(P)-binding Rossmann-fold domains"/>
    <property type="match status" value="1"/>
</dbReference>